<keyword evidence="1" id="KW-0812">Transmembrane</keyword>
<dbReference type="Proteomes" id="UP001275932">
    <property type="component" value="Unassembled WGS sequence"/>
</dbReference>
<accession>A0ABU4WJZ9</accession>
<feature type="transmembrane region" description="Helical" evidence="1">
    <location>
        <begin position="102"/>
        <end position="121"/>
    </location>
</feature>
<name>A0ABU4WJZ9_9BACT</name>
<reference evidence="3 4" key="1">
    <citation type="submission" date="2022-03" db="EMBL/GenBank/DDBJ databases">
        <title>Novel taxa within the pig intestine.</title>
        <authorList>
            <person name="Wylensek D."/>
            <person name="Bishof K."/>
            <person name="Afrizal A."/>
            <person name="Clavel T."/>
        </authorList>
    </citation>
    <scope>NUCLEOTIDE SEQUENCE [LARGE SCALE GENOMIC DNA]</scope>
    <source>
        <strain evidence="3 4">CLA-KB-P66</strain>
    </source>
</reference>
<organism evidence="3 4">
    <name type="scientific">Intestinicryptomonas porci</name>
    <dbReference type="NCBI Taxonomy" id="2926320"/>
    <lineage>
        <taxon>Bacteria</taxon>
        <taxon>Pseudomonadati</taxon>
        <taxon>Verrucomicrobiota</taxon>
        <taxon>Opitutia</taxon>
        <taxon>Opitutales</taxon>
        <taxon>Intestinicryptomonaceae</taxon>
        <taxon>Intestinicryptomonas</taxon>
    </lineage>
</organism>
<feature type="transmembrane region" description="Helical" evidence="1">
    <location>
        <begin position="61"/>
        <end position="82"/>
    </location>
</feature>
<protein>
    <submittedName>
        <fullName evidence="3">DUF4405 domain-containing protein</fullName>
    </submittedName>
</protein>
<feature type="domain" description="Flavinylation-associated cytochrome" evidence="2">
    <location>
        <begin position="59"/>
        <end position="116"/>
    </location>
</feature>
<dbReference type="EMBL" id="JALBUT010000009">
    <property type="protein sequence ID" value="MDX8416098.1"/>
    <property type="molecule type" value="Genomic_DNA"/>
</dbReference>
<evidence type="ECO:0000256" key="1">
    <source>
        <dbReference type="SAM" id="Phobius"/>
    </source>
</evidence>
<dbReference type="InterPro" id="IPR025517">
    <property type="entry name" value="DUF4405"/>
</dbReference>
<feature type="transmembrane region" description="Helical" evidence="1">
    <location>
        <begin position="170"/>
        <end position="192"/>
    </location>
</feature>
<evidence type="ECO:0000313" key="3">
    <source>
        <dbReference type="EMBL" id="MDX8416098.1"/>
    </source>
</evidence>
<keyword evidence="4" id="KW-1185">Reference proteome</keyword>
<proteinExistence type="predicted"/>
<feature type="transmembrane region" description="Helical" evidence="1">
    <location>
        <begin position="133"/>
        <end position="150"/>
    </location>
</feature>
<evidence type="ECO:0000259" key="2">
    <source>
        <dbReference type="Pfam" id="PF14358"/>
    </source>
</evidence>
<evidence type="ECO:0000313" key="4">
    <source>
        <dbReference type="Proteomes" id="UP001275932"/>
    </source>
</evidence>
<keyword evidence="1" id="KW-1133">Transmembrane helix</keyword>
<gene>
    <name evidence="3" type="ORF">MOX91_07910</name>
</gene>
<sequence>MFPILLTALAFRITGGLTHEWTGIFAAILFLIHNILNLRWHKGVLKGRFNFKRLLNTAVNFSLVILAATILSTGILASAHIFGFGNYFNGMELRQIHSVSAYWFLIGVSAHIGLHWDMILARMPRCAFLSEKIARIALLLILPFGIWAWIERNMTGKLFLGYSFDFHEGCATLFFFENLVIAALVALLTRLVSKIPDIIFSKTKKQKEKK</sequence>
<feature type="transmembrane region" description="Helical" evidence="1">
    <location>
        <begin position="21"/>
        <end position="40"/>
    </location>
</feature>
<comment type="caution">
    <text evidence="3">The sequence shown here is derived from an EMBL/GenBank/DDBJ whole genome shotgun (WGS) entry which is preliminary data.</text>
</comment>
<dbReference type="Pfam" id="PF14358">
    <property type="entry name" value="DUF4405"/>
    <property type="match status" value="1"/>
</dbReference>
<keyword evidence="1" id="KW-0472">Membrane</keyword>